<feature type="coiled-coil region" evidence="1">
    <location>
        <begin position="30"/>
        <end position="106"/>
    </location>
</feature>
<sequence length="395" mass="47158">MGPGLKIFYCTGSGPGPKKCGSDGLYWRPLETNEQRLQIIKDETNQLTKQIKQQNHVISSKENQIDLYTKELVNLEDCLSTTQEELENQQSKVNESKTKVKILTQKMHRLSTDEKPLIKDIVHYQKQLVQNEIYQNRLESNLKQNETKIIQYKTMISKLNVDTKQYDYILTQENLLLQNYYDKQEKSIANINKLTNSLTHSEYNYQNLKEIFDYTNKENQQLKQQYEKLTFVIQILGQKNAIISNQLQPLYKQLKYLSTQYLNKDKIIEQSKQDLNILHKHYIHLRTYNHQLHKSISFQSQQNSEYLNTQYISNQFPLNINTNLNHIHYWHTIKISSPDTYNNISKLLLIKTKLTQKFNELLNLKKMFHEKQTLYHYLNHIYIRRKKLIQKIHTS</sequence>
<protein>
    <submittedName>
        <fullName evidence="2">Uncharacterized protein</fullName>
    </submittedName>
</protein>
<evidence type="ECO:0000313" key="3">
    <source>
        <dbReference type="Proteomes" id="UP000663891"/>
    </source>
</evidence>
<name>A0A815PW82_9BILA</name>
<proteinExistence type="predicted"/>
<accession>A0A815PW82</accession>
<dbReference type="SUPFAM" id="SSF57997">
    <property type="entry name" value="Tropomyosin"/>
    <property type="match status" value="1"/>
</dbReference>
<keyword evidence="1" id="KW-0175">Coiled coil</keyword>
<dbReference type="Proteomes" id="UP000663891">
    <property type="component" value="Unassembled WGS sequence"/>
</dbReference>
<evidence type="ECO:0000313" key="2">
    <source>
        <dbReference type="EMBL" id="CAF1453916.1"/>
    </source>
</evidence>
<reference evidence="2" key="1">
    <citation type="submission" date="2021-02" db="EMBL/GenBank/DDBJ databases">
        <authorList>
            <person name="Nowell W R."/>
        </authorList>
    </citation>
    <scope>NUCLEOTIDE SEQUENCE</scope>
</reference>
<dbReference type="OrthoDB" id="10019902at2759"/>
<dbReference type="EMBL" id="CAJNON010001341">
    <property type="protein sequence ID" value="CAF1453916.1"/>
    <property type="molecule type" value="Genomic_DNA"/>
</dbReference>
<dbReference type="AlphaFoldDB" id="A0A815PW82"/>
<gene>
    <name evidence="2" type="ORF">VCS650_LOCUS39640</name>
</gene>
<evidence type="ECO:0000256" key="1">
    <source>
        <dbReference type="SAM" id="Coils"/>
    </source>
</evidence>
<comment type="caution">
    <text evidence="2">The sequence shown here is derived from an EMBL/GenBank/DDBJ whole genome shotgun (WGS) entry which is preliminary data.</text>
</comment>
<organism evidence="2 3">
    <name type="scientific">Adineta steineri</name>
    <dbReference type="NCBI Taxonomy" id="433720"/>
    <lineage>
        <taxon>Eukaryota</taxon>
        <taxon>Metazoa</taxon>
        <taxon>Spiralia</taxon>
        <taxon>Gnathifera</taxon>
        <taxon>Rotifera</taxon>
        <taxon>Eurotatoria</taxon>
        <taxon>Bdelloidea</taxon>
        <taxon>Adinetida</taxon>
        <taxon>Adinetidae</taxon>
        <taxon>Adineta</taxon>
    </lineage>
</organism>